<feature type="compositionally biased region" description="Polar residues" evidence="1">
    <location>
        <begin position="246"/>
        <end position="259"/>
    </location>
</feature>
<name>A0A7R9HMR5_9NEOP</name>
<feature type="compositionally biased region" description="Polar residues" evidence="1">
    <location>
        <begin position="1356"/>
        <end position="1372"/>
    </location>
</feature>
<feature type="region of interest" description="Disordered" evidence="1">
    <location>
        <begin position="1338"/>
        <end position="1421"/>
    </location>
</feature>
<feature type="region of interest" description="Disordered" evidence="1">
    <location>
        <begin position="228"/>
        <end position="308"/>
    </location>
</feature>
<organism evidence="2">
    <name type="scientific">Timema monikensis</name>
    <dbReference type="NCBI Taxonomy" id="170555"/>
    <lineage>
        <taxon>Eukaryota</taxon>
        <taxon>Metazoa</taxon>
        <taxon>Ecdysozoa</taxon>
        <taxon>Arthropoda</taxon>
        <taxon>Hexapoda</taxon>
        <taxon>Insecta</taxon>
        <taxon>Pterygota</taxon>
        <taxon>Neoptera</taxon>
        <taxon>Polyneoptera</taxon>
        <taxon>Phasmatodea</taxon>
        <taxon>Timematodea</taxon>
        <taxon>Timematoidea</taxon>
        <taxon>Timematidae</taxon>
        <taxon>Timema</taxon>
    </lineage>
</organism>
<feature type="compositionally biased region" description="Polar residues" evidence="1">
    <location>
        <begin position="1470"/>
        <end position="1482"/>
    </location>
</feature>
<feature type="region of interest" description="Disordered" evidence="1">
    <location>
        <begin position="856"/>
        <end position="881"/>
    </location>
</feature>
<feature type="compositionally biased region" description="Polar residues" evidence="1">
    <location>
        <begin position="472"/>
        <end position="482"/>
    </location>
</feature>
<evidence type="ECO:0000313" key="2">
    <source>
        <dbReference type="EMBL" id="CAD7428592.1"/>
    </source>
</evidence>
<feature type="compositionally biased region" description="Polar residues" evidence="1">
    <location>
        <begin position="279"/>
        <end position="289"/>
    </location>
</feature>
<proteinExistence type="predicted"/>
<feature type="region of interest" description="Disordered" evidence="1">
    <location>
        <begin position="440"/>
        <end position="482"/>
    </location>
</feature>
<gene>
    <name evidence="2" type="ORF">TMSB3V08_LOCUS5391</name>
</gene>
<feature type="compositionally biased region" description="Low complexity" evidence="1">
    <location>
        <begin position="1394"/>
        <end position="1410"/>
    </location>
</feature>
<feature type="compositionally biased region" description="Polar residues" evidence="1">
    <location>
        <begin position="1443"/>
        <end position="1462"/>
    </location>
</feature>
<sequence length="1530" mass="175776">MNMFFPTPTPHATGTKSYKYQSNNFNPNNRNTFQHQGGVPNERLQHSRTVPNPYISPVGHIKNRPNNFNPQGAVSKLQLSGFNTAFINPQRVNEATGLSSINIWPYQNTNISLRPAQINTFDKNVNYQPSFVSKEVVQNSYFTRQKSHLPNATNFFQPLQIQTHLIHSHSSNPPALSRPVSVDSVYLLQVGHSSTPNYPTTATGTPISAPSHNSFHAITRNVGVAPENGAFRYPQTSKEPHRASSETEPSNNLDIFLNSNKEHTRPGYDPNKPIFYDSYSDNTFRQPYDSQGEGDAQSSNNNRFETKTSFQIIPNKKIEGPISTLVQKDGNFKLRLKTQHITTETPFRPNTNPYGEEDILINKSQIVYKLHQDQETQSPNYLIERSTPQIHTTTVKAYQFRPSYLTKPIDYFDSNPQGNTEIYQFSSYGTESYDFFDSHTETPEKYKRQRNNKPKSLSENNDNKNREYDSYDTVNTHNPSQENYESMPEVYLKTQYVNNPTSEVSLVNDNIKINQRYPEPPPEIYRQFDEYKSIENPFASFDFNFDKYIETIRENTEKSSDNDNKDNIEANIQGEHFYQNKHNQKDEVTPKKTLILQKNNDQIEQLFHEKKTMAHHLSDSIENMRPRNISSILLNANQIPRDLYAQVQEDITEESLQSYINDRSKLYINNNQDFVPNNNMQNTKHNIFETNIAISNKSIPNSQQIYQKKYIKPDILTTPFVEIDGENYGNKQKYTYVNTNSEVPKDQPGYQINVHTGNNQQYDKHNQNGNTPLILSAVVNDQTPTVSSLDEEHSISMVPTEVIPSYDYNKQEQTNYNLNFKLDTSKLIPENVHSNNISTLHVNRERKTLHNRNKIDTSLSTTTNPRKKHPINKNNINNNTPPSNTVYYNHAAEGIETIPSNKQSSQNTQSLQNYYEEKLYSLPIIKDANSYRSVMIQEMATNNPHSNRNEMISETPTNLPLAITKSISTYTTFSPQYPNSYSENVSYSNGKPENKNTLQAYLSSTKRPSTMHSSPSIKGNTSSIQKFRLNGHLSENSNIKIAKGDVYEVTTHDSEHNLISTITKNIETTTFINVLSVPKTQTFWENIYNTNTEDTTTSIPYYYHTTSPTNTSSYQNGIIQSNRFPNDETKTVPEIFEYEYEKITLKPKLTRKEILNHHNDYKYQTLYNNNHQIRNDTIPDDLQFNIESDEAHMANPEIRNKGILKSVDNSDWEGQNVYLSKTETTYAPYPNPTSPNPKDNVPKNHETTQTEKSADTYYMEHFSTVLNTQHTQKQPNNEVANIKRRPTTTYRPKIRGRHTTTTLPTDDFFTTIKTSIPTRPSARRKRPTTATRFKMTPLTVEEYQNDNDKGEPFTQPRASNTYQLNLRPSGNNAGHKIKGNVRVEPSPAPVTYIQQQPSQQTTSHTQSPSSFNSSQKYEPTQYDPYYNLYDEDVELYRDVDYGQLSSNAGPSSNTQYRSQSPYKQAPQPPQQEQRSASYAQPSYNTQDIYSQTLNEQDYNENFNSQESYALSKDNTTGYAENICSQVSVHN</sequence>
<evidence type="ECO:0000256" key="1">
    <source>
        <dbReference type="SAM" id="MobiDB-lite"/>
    </source>
</evidence>
<accession>A0A7R9HMR5</accession>
<feature type="compositionally biased region" description="Low complexity" evidence="1">
    <location>
        <begin position="872"/>
        <end position="881"/>
    </location>
</feature>
<reference evidence="2" key="1">
    <citation type="submission" date="2020-11" db="EMBL/GenBank/DDBJ databases">
        <authorList>
            <person name="Tran Van P."/>
        </authorList>
    </citation>
    <scope>NUCLEOTIDE SEQUENCE</scope>
</reference>
<feature type="region of interest" description="Disordered" evidence="1">
    <location>
        <begin position="1224"/>
        <end position="1248"/>
    </location>
</feature>
<dbReference type="EMBL" id="OB793793">
    <property type="protein sequence ID" value="CAD7428592.1"/>
    <property type="molecule type" value="Genomic_DNA"/>
</dbReference>
<feature type="compositionally biased region" description="Polar residues" evidence="1">
    <location>
        <begin position="296"/>
        <end position="308"/>
    </location>
</feature>
<protein>
    <submittedName>
        <fullName evidence="2">Uncharacterized protein</fullName>
    </submittedName>
</protein>
<feature type="region of interest" description="Disordered" evidence="1">
    <location>
        <begin position="1442"/>
        <end position="1482"/>
    </location>
</feature>